<dbReference type="OMA" id="EYLRADC"/>
<feature type="region of interest" description="Disordered" evidence="1">
    <location>
        <begin position="350"/>
        <end position="389"/>
    </location>
</feature>
<evidence type="ECO:0000313" key="2">
    <source>
        <dbReference type="EMBL" id="KDO32324.1"/>
    </source>
</evidence>
<dbReference type="GeneID" id="24125342"/>
<dbReference type="Proteomes" id="UP000030745">
    <property type="component" value="Unassembled WGS sequence"/>
</dbReference>
<dbReference type="InterPro" id="IPR011011">
    <property type="entry name" value="Znf_FYVE_PHD"/>
</dbReference>
<sequence>MSMDEYLRADCPPRIQKQLMELASRNTRRVLAWIDAPVNDPSVTTTTAGPISVSTTSARYPRRYQRVIVRHAMDVSSDELHRVLLPSGDLSLEAQLVFCSPSDDVKDVTECCHWPTGNVGEFVNGVDVRVKKAAWASKSSSLPSGSHRFLQHSSHVWDRPGPPVHVSSLTAVAEYHVTSAQRVATDALAPTVLGLVMTAGDGGGVVLAIVAVVADKHALLFETLAKATMSKVLERVQSLRFASYSSTVSSLLPGAIARGTLGAKPKTKFLDRVLGRDAPPRLDHSASLLLSPRGNAVDALPSGASVCYLCPTKTKPYRHCVLCKQLLCKKCREKVHGKRVCRPCMYKGQTVAPRESGSDARSSESSSSASQRAPSSATTRSSHRGGDDLPWEVSMTMTTCSDDSLPNDLNDEGADFYRDTEVFASAATYRDTEVTRSVHRLGHLEADFNAVCAAMCAELDCKYALVVIGDVVSGVYYPANATGVHHALKLVPTTKFVGRHAYHLHHIKELAFVLQKNLFAGPQRIGHVLLADDKMHRRGDLAQTTATLQAYEDTLVEINQSTIL</sequence>
<protein>
    <submittedName>
        <fullName evidence="2">Uncharacterized protein</fullName>
    </submittedName>
</protein>
<dbReference type="VEuPathDB" id="FungiDB:SPRG_02803"/>
<proteinExistence type="predicted"/>
<dbReference type="EMBL" id="KK583195">
    <property type="protein sequence ID" value="KDO32324.1"/>
    <property type="molecule type" value="Genomic_DNA"/>
</dbReference>
<evidence type="ECO:0000313" key="3">
    <source>
        <dbReference type="Proteomes" id="UP000030745"/>
    </source>
</evidence>
<keyword evidence="3" id="KW-1185">Reference proteome</keyword>
<name>A0A067CNQ9_SAPPC</name>
<organism evidence="2 3">
    <name type="scientific">Saprolegnia parasitica (strain CBS 223.65)</name>
    <dbReference type="NCBI Taxonomy" id="695850"/>
    <lineage>
        <taxon>Eukaryota</taxon>
        <taxon>Sar</taxon>
        <taxon>Stramenopiles</taxon>
        <taxon>Oomycota</taxon>
        <taxon>Saprolegniomycetes</taxon>
        <taxon>Saprolegniales</taxon>
        <taxon>Saprolegniaceae</taxon>
        <taxon>Saprolegnia</taxon>
    </lineage>
</organism>
<dbReference type="OrthoDB" id="71061at2759"/>
<dbReference type="KEGG" id="spar:SPRG_02803"/>
<evidence type="ECO:0000256" key="1">
    <source>
        <dbReference type="SAM" id="MobiDB-lite"/>
    </source>
</evidence>
<gene>
    <name evidence="2" type="ORF">SPRG_02803</name>
</gene>
<accession>A0A067CNQ9</accession>
<dbReference type="AlphaFoldDB" id="A0A067CNQ9"/>
<reference evidence="2 3" key="1">
    <citation type="journal article" date="2013" name="PLoS Genet.">
        <title>Distinctive expansion of potential virulence genes in the genome of the oomycete fish pathogen Saprolegnia parasitica.</title>
        <authorList>
            <person name="Jiang R.H."/>
            <person name="de Bruijn I."/>
            <person name="Haas B.J."/>
            <person name="Belmonte R."/>
            <person name="Lobach L."/>
            <person name="Christie J."/>
            <person name="van den Ackerveken G."/>
            <person name="Bottin A."/>
            <person name="Bulone V."/>
            <person name="Diaz-Moreno S.M."/>
            <person name="Dumas B."/>
            <person name="Fan L."/>
            <person name="Gaulin E."/>
            <person name="Govers F."/>
            <person name="Grenville-Briggs L.J."/>
            <person name="Horner N.R."/>
            <person name="Levin J.Z."/>
            <person name="Mammella M."/>
            <person name="Meijer H.J."/>
            <person name="Morris P."/>
            <person name="Nusbaum C."/>
            <person name="Oome S."/>
            <person name="Phillips A.J."/>
            <person name="van Rooyen D."/>
            <person name="Rzeszutek E."/>
            <person name="Saraiva M."/>
            <person name="Secombes C.J."/>
            <person name="Seidl M.F."/>
            <person name="Snel B."/>
            <person name="Stassen J.H."/>
            <person name="Sykes S."/>
            <person name="Tripathy S."/>
            <person name="van den Berg H."/>
            <person name="Vega-Arreguin J.C."/>
            <person name="Wawra S."/>
            <person name="Young S.K."/>
            <person name="Zeng Q."/>
            <person name="Dieguez-Uribeondo J."/>
            <person name="Russ C."/>
            <person name="Tyler B.M."/>
            <person name="van West P."/>
        </authorList>
    </citation>
    <scope>NUCLEOTIDE SEQUENCE [LARGE SCALE GENOMIC DNA]</scope>
    <source>
        <strain evidence="2 3">CBS 223.65</strain>
    </source>
</reference>
<feature type="compositionally biased region" description="Low complexity" evidence="1">
    <location>
        <begin position="363"/>
        <end position="380"/>
    </location>
</feature>
<dbReference type="RefSeq" id="XP_012196780.1">
    <property type="nucleotide sequence ID" value="XM_012341390.1"/>
</dbReference>
<dbReference type="SUPFAM" id="SSF57903">
    <property type="entry name" value="FYVE/PHD zinc finger"/>
    <property type="match status" value="1"/>
</dbReference>